<dbReference type="Gene3D" id="1.10.10.250">
    <property type="entry name" value="Ribosomal protein L11, C-terminal domain"/>
    <property type="match status" value="1"/>
</dbReference>
<dbReference type="PANTHER" id="PTHR11661:SF1">
    <property type="entry name" value="LARGE RIBOSOMAL SUBUNIT PROTEIN UL11M"/>
    <property type="match status" value="1"/>
</dbReference>
<feature type="domain" description="Large ribosomal subunit protein uL11 N-terminal" evidence="7">
    <location>
        <begin position="8"/>
        <end position="66"/>
    </location>
</feature>
<dbReference type="AlphaFoldDB" id="A0A1E3PF67"/>
<accession>A0A1E3PF67</accession>
<dbReference type="FunFam" id="3.30.1550.10:FF:000004">
    <property type="entry name" value="Mitochondrial 54S ribosomal protein YmL19"/>
    <property type="match status" value="1"/>
</dbReference>
<evidence type="ECO:0000259" key="7">
    <source>
        <dbReference type="Pfam" id="PF03946"/>
    </source>
</evidence>
<dbReference type="Proteomes" id="UP000095009">
    <property type="component" value="Unassembled WGS sequence"/>
</dbReference>
<dbReference type="FunFam" id="1.10.10.250:FF:000003">
    <property type="entry name" value="Mitochondrial ribosomal protein L11"/>
    <property type="match status" value="1"/>
</dbReference>
<dbReference type="GO" id="GO:0003735">
    <property type="term" value="F:structural constituent of ribosome"/>
    <property type="evidence" value="ECO:0007669"/>
    <property type="project" value="InterPro"/>
</dbReference>
<dbReference type="InterPro" id="IPR020784">
    <property type="entry name" value="Ribosomal_uL11_N"/>
</dbReference>
<dbReference type="Gene3D" id="3.30.1550.10">
    <property type="entry name" value="Ribosomal protein L11/L12, N-terminal domain"/>
    <property type="match status" value="1"/>
</dbReference>
<sequence>MSGKNVLIKLIVGAGQAAPSPPVGPALGSKGVKAIDFCKEFNARTANLNPGTPIPCLVTVKPDRTFSFETKSPSTAWMLFKAAGIDKGADKAGKEVVSELSLKHIYEIAKIKKTDTKHANLDMVAIVKSVISSAKSCGINVVP</sequence>
<organism evidence="8 9">
    <name type="scientific">Nadsonia fulvescens var. elongata DSM 6958</name>
    <dbReference type="NCBI Taxonomy" id="857566"/>
    <lineage>
        <taxon>Eukaryota</taxon>
        <taxon>Fungi</taxon>
        <taxon>Dikarya</taxon>
        <taxon>Ascomycota</taxon>
        <taxon>Saccharomycotina</taxon>
        <taxon>Dipodascomycetes</taxon>
        <taxon>Dipodascales</taxon>
        <taxon>Dipodascales incertae sedis</taxon>
        <taxon>Nadsonia</taxon>
    </lineage>
</organism>
<dbReference type="PANTHER" id="PTHR11661">
    <property type="entry name" value="60S RIBOSOMAL PROTEIN L12"/>
    <property type="match status" value="1"/>
</dbReference>
<dbReference type="GO" id="GO:0006412">
    <property type="term" value="P:translation"/>
    <property type="evidence" value="ECO:0007669"/>
    <property type="project" value="InterPro"/>
</dbReference>
<dbReference type="InterPro" id="IPR036796">
    <property type="entry name" value="Ribosomal_uL11_N_sf"/>
</dbReference>
<gene>
    <name evidence="8" type="ORF">NADFUDRAFT_53012</name>
</gene>
<dbReference type="EMBL" id="KV454413">
    <property type="protein sequence ID" value="ODQ64031.1"/>
    <property type="molecule type" value="Genomic_DNA"/>
</dbReference>
<dbReference type="GO" id="GO:0005762">
    <property type="term" value="C:mitochondrial large ribosomal subunit"/>
    <property type="evidence" value="ECO:0007669"/>
    <property type="project" value="TreeGrafter"/>
</dbReference>
<reference evidence="8 9" key="1">
    <citation type="journal article" date="2016" name="Proc. Natl. Acad. Sci. U.S.A.">
        <title>Comparative genomics of biotechnologically important yeasts.</title>
        <authorList>
            <person name="Riley R."/>
            <person name="Haridas S."/>
            <person name="Wolfe K.H."/>
            <person name="Lopes M.R."/>
            <person name="Hittinger C.T."/>
            <person name="Goeker M."/>
            <person name="Salamov A.A."/>
            <person name="Wisecaver J.H."/>
            <person name="Long T.M."/>
            <person name="Calvey C.H."/>
            <person name="Aerts A.L."/>
            <person name="Barry K.W."/>
            <person name="Choi C."/>
            <person name="Clum A."/>
            <person name="Coughlan A.Y."/>
            <person name="Deshpande S."/>
            <person name="Douglass A.P."/>
            <person name="Hanson S.J."/>
            <person name="Klenk H.-P."/>
            <person name="LaButti K.M."/>
            <person name="Lapidus A."/>
            <person name="Lindquist E.A."/>
            <person name="Lipzen A.M."/>
            <person name="Meier-Kolthoff J.P."/>
            <person name="Ohm R.A."/>
            <person name="Otillar R.P."/>
            <person name="Pangilinan J.L."/>
            <person name="Peng Y."/>
            <person name="Rokas A."/>
            <person name="Rosa C.A."/>
            <person name="Scheuner C."/>
            <person name="Sibirny A.A."/>
            <person name="Slot J.C."/>
            <person name="Stielow J.B."/>
            <person name="Sun H."/>
            <person name="Kurtzman C.P."/>
            <person name="Blackwell M."/>
            <person name="Grigoriev I.V."/>
            <person name="Jeffries T.W."/>
        </authorList>
    </citation>
    <scope>NUCLEOTIDE SEQUENCE [LARGE SCALE GENOMIC DNA]</scope>
    <source>
        <strain evidence="8 9">DSM 6958</strain>
    </source>
</reference>
<protein>
    <recommendedName>
        <fullName evidence="4">Large ribosomal subunit protein uL11m</fullName>
    </recommendedName>
</protein>
<dbReference type="HAMAP" id="MF_00736">
    <property type="entry name" value="Ribosomal_uL11"/>
    <property type="match status" value="1"/>
</dbReference>
<dbReference type="InterPro" id="IPR036769">
    <property type="entry name" value="Ribosomal_uL11_C_sf"/>
</dbReference>
<keyword evidence="9" id="KW-1185">Reference proteome</keyword>
<dbReference type="GO" id="GO:0070180">
    <property type="term" value="F:large ribosomal subunit rRNA binding"/>
    <property type="evidence" value="ECO:0007669"/>
    <property type="project" value="TreeGrafter"/>
</dbReference>
<evidence type="ECO:0000256" key="5">
    <source>
        <dbReference type="RuleBase" id="RU003978"/>
    </source>
</evidence>
<dbReference type="InterPro" id="IPR020783">
    <property type="entry name" value="Ribosomal_uL11_C"/>
</dbReference>
<keyword evidence="2 5" id="KW-0689">Ribosomal protein</keyword>
<evidence type="ECO:0000256" key="3">
    <source>
        <dbReference type="ARBA" id="ARBA00023274"/>
    </source>
</evidence>
<dbReference type="SUPFAM" id="SSF54747">
    <property type="entry name" value="Ribosomal L11/L12e N-terminal domain"/>
    <property type="match status" value="1"/>
</dbReference>
<evidence type="ECO:0000313" key="8">
    <source>
        <dbReference type="EMBL" id="ODQ64031.1"/>
    </source>
</evidence>
<evidence type="ECO:0000256" key="4">
    <source>
        <dbReference type="ARBA" id="ARBA00040104"/>
    </source>
</evidence>
<dbReference type="InterPro" id="IPR000911">
    <property type="entry name" value="Ribosomal_uL11"/>
</dbReference>
<dbReference type="InterPro" id="IPR006519">
    <property type="entry name" value="Ribosomal_uL11_bac-typ"/>
</dbReference>
<dbReference type="CDD" id="cd00349">
    <property type="entry name" value="Ribosomal_L11"/>
    <property type="match status" value="1"/>
</dbReference>
<keyword evidence="3 5" id="KW-0687">Ribonucleoprotein</keyword>
<dbReference type="SUPFAM" id="SSF46906">
    <property type="entry name" value="Ribosomal protein L11, C-terminal domain"/>
    <property type="match status" value="1"/>
</dbReference>
<dbReference type="NCBIfam" id="TIGR01632">
    <property type="entry name" value="L11_bact"/>
    <property type="match status" value="1"/>
</dbReference>
<evidence type="ECO:0000259" key="6">
    <source>
        <dbReference type="Pfam" id="PF00298"/>
    </source>
</evidence>
<dbReference type="STRING" id="857566.A0A1E3PF67"/>
<comment type="similarity">
    <text evidence="1 5">Belongs to the universal ribosomal protein uL11 family.</text>
</comment>
<evidence type="ECO:0000256" key="2">
    <source>
        <dbReference type="ARBA" id="ARBA00022980"/>
    </source>
</evidence>
<evidence type="ECO:0000313" key="9">
    <source>
        <dbReference type="Proteomes" id="UP000095009"/>
    </source>
</evidence>
<evidence type="ECO:0000256" key="1">
    <source>
        <dbReference type="ARBA" id="ARBA00010537"/>
    </source>
</evidence>
<dbReference type="OrthoDB" id="1091498at2759"/>
<feature type="domain" description="Large ribosomal subunit protein uL11 C-terminal" evidence="6">
    <location>
        <begin position="71"/>
        <end position="141"/>
    </location>
</feature>
<dbReference type="SMART" id="SM00649">
    <property type="entry name" value="RL11"/>
    <property type="match status" value="1"/>
</dbReference>
<proteinExistence type="inferred from homology"/>
<dbReference type="Pfam" id="PF00298">
    <property type="entry name" value="Ribosomal_L11"/>
    <property type="match status" value="1"/>
</dbReference>
<dbReference type="Pfam" id="PF03946">
    <property type="entry name" value="Ribosomal_L11_N"/>
    <property type="match status" value="1"/>
</dbReference>
<name>A0A1E3PF67_9ASCO</name>